<evidence type="ECO:0008006" key="4">
    <source>
        <dbReference type="Google" id="ProtNLM"/>
    </source>
</evidence>
<feature type="transmembrane region" description="Helical" evidence="1">
    <location>
        <begin position="170"/>
        <end position="193"/>
    </location>
</feature>
<keyword evidence="1" id="KW-0812">Transmembrane</keyword>
<keyword evidence="1" id="KW-1133">Transmembrane helix</keyword>
<sequence>MTGLFYGGNLRHENHKARKTPAGDHFIYTVPFDSTTTSNEKIRVYLGCGIVLSNLLLLVFLNFRTAMRWRYIFYSLVAIGDILDGVYLIYPTLKRMAEIEAGTFSEEISLWGCTSKGYMMLRIYGTELASLTMLVMAAEKLFAVFLPLTYRLQRGYDDDYSSVVKGFSQFHHLFNLTCQIGAFLGSTVVFLVARNFRKHANEKELISIQPILAVSFISCIVMSSNYIIYVLKHFLKINITKTQQHSVVTYSSALLQVSKFALYILAGREFRDCLGKIFKRKNCSQQTPTGTSVFLRKVSAVKANLPE</sequence>
<keyword evidence="1" id="KW-0472">Membrane</keyword>
<dbReference type="OrthoDB" id="5822365at2759"/>
<feature type="transmembrane region" description="Helical" evidence="1">
    <location>
        <begin position="128"/>
        <end position="150"/>
    </location>
</feature>
<dbReference type="Proteomes" id="UP000024635">
    <property type="component" value="Unassembled WGS sequence"/>
</dbReference>
<dbReference type="AlphaFoldDB" id="A0A016VIL1"/>
<protein>
    <recommendedName>
        <fullName evidence="4">G-protein coupled receptors family 1 profile domain-containing protein</fullName>
    </recommendedName>
</protein>
<accession>A0A016VIL1</accession>
<feature type="transmembrane region" description="Helical" evidence="1">
    <location>
        <begin position="205"/>
        <end position="228"/>
    </location>
</feature>
<feature type="transmembrane region" description="Helical" evidence="1">
    <location>
        <begin position="69"/>
        <end position="90"/>
    </location>
</feature>
<comment type="caution">
    <text evidence="2">The sequence shown here is derived from an EMBL/GenBank/DDBJ whole genome shotgun (WGS) entry which is preliminary data.</text>
</comment>
<dbReference type="EMBL" id="JARK01001345">
    <property type="protein sequence ID" value="EYC27106.1"/>
    <property type="molecule type" value="Genomic_DNA"/>
</dbReference>
<evidence type="ECO:0000313" key="3">
    <source>
        <dbReference type="Proteomes" id="UP000024635"/>
    </source>
</evidence>
<evidence type="ECO:0000256" key="1">
    <source>
        <dbReference type="SAM" id="Phobius"/>
    </source>
</evidence>
<name>A0A016VIL1_9BILA</name>
<gene>
    <name evidence="2" type="primary">Acey_s0009.g529</name>
    <name evidence="2" type="ORF">Y032_0009g529</name>
</gene>
<dbReference type="SUPFAM" id="SSF81321">
    <property type="entry name" value="Family A G protein-coupled receptor-like"/>
    <property type="match status" value="1"/>
</dbReference>
<feature type="transmembrane region" description="Helical" evidence="1">
    <location>
        <begin position="44"/>
        <end position="63"/>
    </location>
</feature>
<reference evidence="3" key="1">
    <citation type="journal article" date="2015" name="Nat. Genet.">
        <title>The genome and transcriptome of the zoonotic hookworm Ancylostoma ceylanicum identify infection-specific gene families.</title>
        <authorList>
            <person name="Schwarz E.M."/>
            <person name="Hu Y."/>
            <person name="Antoshechkin I."/>
            <person name="Miller M.M."/>
            <person name="Sternberg P.W."/>
            <person name="Aroian R.V."/>
        </authorList>
    </citation>
    <scope>NUCLEOTIDE SEQUENCE</scope>
    <source>
        <strain evidence="3">HY135</strain>
    </source>
</reference>
<evidence type="ECO:0000313" key="2">
    <source>
        <dbReference type="EMBL" id="EYC27106.1"/>
    </source>
</evidence>
<dbReference type="Gene3D" id="1.20.1070.10">
    <property type="entry name" value="Rhodopsin 7-helix transmembrane proteins"/>
    <property type="match status" value="1"/>
</dbReference>
<proteinExistence type="predicted"/>
<keyword evidence="3" id="KW-1185">Reference proteome</keyword>
<organism evidence="2 3">
    <name type="scientific">Ancylostoma ceylanicum</name>
    <dbReference type="NCBI Taxonomy" id="53326"/>
    <lineage>
        <taxon>Eukaryota</taxon>
        <taxon>Metazoa</taxon>
        <taxon>Ecdysozoa</taxon>
        <taxon>Nematoda</taxon>
        <taxon>Chromadorea</taxon>
        <taxon>Rhabditida</taxon>
        <taxon>Rhabditina</taxon>
        <taxon>Rhabditomorpha</taxon>
        <taxon>Strongyloidea</taxon>
        <taxon>Ancylostomatidae</taxon>
        <taxon>Ancylostomatinae</taxon>
        <taxon>Ancylostoma</taxon>
    </lineage>
</organism>